<evidence type="ECO:0000313" key="2">
    <source>
        <dbReference type="EMBL" id="MCY0389532.1"/>
    </source>
</evidence>
<dbReference type="RefSeq" id="WP_267849429.1">
    <property type="nucleotide sequence ID" value="NZ_JAPMXC010000010.1"/>
</dbReference>
<feature type="transmembrane region" description="Helical" evidence="1">
    <location>
        <begin position="41"/>
        <end position="65"/>
    </location>
</feature>
<evidence type="ECO:0000256" key="1">
    <source>
        <dbReference type="SAM" id="Phobius"/>
    </source>
</evidence>
<name>A0ABT3ZST3_9BURK</name>
<accession>A0ABT3ZST3</accession>
<gene>
    <name evidence="2" type="ORF">OVY01_20510</name>
</gene>
<dbReference type="Pfam" id="PF04286">
    <property type="entry name" value="DUF445"/>
    <property type="match status" value="1"/>
</dbReference>
<organism evidence="2 3">
    <name type="scientific">Robbsia betulipollinis</name>
    <dbReference type="NCBI Taxonomy" id="2981849"/>
    <lineage>
        <taxon>Bacteria</taxon>
        <taxon>Pseudomonadati</taxon>
        <taxon>Pseudomonadota</taxon>
        <taxon>Betaproteobacteria</taxon>
        <taxon>Burkholderiales</taxon>
        <taxon>Burkholderiaceae</taxon>
        <taxon>Robbsia</taxon>
    </lineage>
</organism>
<dbReference type="PANTHER" id="PTHR38442:SF1">
    <property type="entry name" value="INNER MEMBRANE PROTEIN"/>
    <property type="match status" value="1"/>
</dbReference>
<dbReference type="PANTHER" id="PTHR38442">
    <property type="entry name" value="INNER MEMBRANE PROTEIN-RELATED"/>
    <property type="match status" value="1"/>
</dbReference>
<sequence>MNRTTQQDKLKKMKALATGLLIAVTGLLILAKSRHDLGAWAWVSAFAEAAMVGALADWFAVVALFRRPLGLPIPHTAILPRNKARVADALAEFVRDKFLGTDALLARLPAIDPAKRLAQWLAVPANARLMSDRVADMSGEMLRLVDDARVKAAVFQMLEQRVTKLDLSGVISRLLDILTEDKRHQLLLNEGIRRLSGWLDNAEVQKLFADRIVAVAGAEYPKMIGALGFIGINPEELGLKLAVALVKGFNRWLHDIGDDPEHERRRAFDDTVQSFIERLKTDTAFRERVEKAKTDLLSHPATRSYVGGLWDSLRARLESDLARPDSTLRAMMAEGFAAFGTRLAASPSFCESINAHFGTAIRSMAPTLRDTIARHIAETVREWDDEAIAREVESSVGSDLQFIRLNGTVVGGLVGLTIHAVLLVF</sequence>
<reference evidence="2" key="1">
    <citation type="submission" date="2022-11" db="EMBL/GenBank/DDBJ databases">
        <title>Robbsia betulipollinis sp. nov., isolated from pollen of birch (Betula pendula).</title>
        <authorList>
            <person name="Shi H."/>
            <person name="Ambika Manirajan B."/>
            <person name="Ratering S."/>
            <person name="Geissler-Plaum R."/>
            <person name="Schnell S."/>
        </authorList>
    </citation>
    <scope>NUCLEOTIDE SEQUENCE</scope>
    <source>
        <strain evidence="2">Bb-Pol-6</strain>
    </source>
</reference>
<dbReference type="Proteomes" id="UP001082899">
    <property type="component" value="Unassembled WGS sequence"/>
</dbReference>
<proteinExistence type="predicted"/>
<keyword evidence="1" id="KW-0812">Transmembrane</keyword>
<evidence type="ECO:0000313" key="3">
    <source>
        <dbReference type="Proteomes" id="UP001082899"/>
    </source>
</evidence>
<dbReference type="EMBL" id="JAPMXC010000010">
    <property type="protein sequence ID" value="MCY0389532.1"/>
    <property type="molecule type" value="Genomic_DNA"/>
</dbReference>
<keyword evidence="1" id="KW-1133">Transmembrane helix</keyword>
<protein>
    <submittedName>
        <fullName evidence="2">DUF445 domain-containing protein</fullName>
    </submittedName>
</protein>
<keyword evidence="1" id="KW-0472">Membrane</keyword>
<keyword evidence="3" id="KW-1185">Reference proteome</keyword>
<comment type="caution">
    <text evidence="2">The sequence shown here is derived from an EMBL/GenBank/DDBJ whole genome shotgun (WGS) entry which is preliminary data.</text>
</comment>
<dbReference type="InterPro" id="IPR007383">
    <property type="entry name" value="DUF445"/>
</dbReference>